<evidence type="ECO:0000259" key="5">
    <source>
        <dbReference type="PROSITE" id="PS50931"/>
    </source>
</evidence>
<feature type="domain" description="HTH lysR-type" evidence="5">
    <location>
        <begin position="24"/>
        <end position="81"/>
    </location>
</feature>
<dbReference type="KEGG" id="bur:Bcep18194_B1230"/>
<organism evidence="6 7">
    <name type="scientific">Burkholderia lata (strain ATCC 17760 / DSM 23089 / LMG 22485 / NCIMB 9086 / R18194 / 383)</name>
    <dbReference type="NCBI Taxonomy" id="482957"/>
    <lineage>
        <taxon>Bacteria</taxon>
        <taxon>Pseudomonadati</taxon>
        <taxon>Pseudomonadota</taxon>
        <taxon>Betaproteobacteria</taxon>
        <taxon>Burkholderiales</taxon>
        <taxon>Burkholderiaceae</taxon>
        <taxon>Burkholderia</taxon>
        <taxon>Burkholderia cepacia complex</taxon>
    </lineage>
</organism>
<dbReference type="SUPFAM" id="SSF53850">
    <property type="entry name" value="Periplasmic binding protein-like II"/>
    <property type="match status" value="1"/>
</dbReference>
<evidence type="ECO:0000256" key="1">
    <source>
        <dbReference type="ARBA" id="ARBA00009437"/>
    </source>
</evidence>
<dbReference type="PANTHER" id="PTHR30118">
    <property type="entry name" value="HTH-TYPE TRANSCRIPTIONAL REGULATOR LEUO-RELATED"/>
    <property type="match status" value="1"/>
</dbReference>
<dbReference type="PANTHER" id="PTHR30118:SF15">
    <property type="entry name" value="TRANSCRIPTIONAL REGULATORY PROTEIN"/>
    <property type="match status" value="1"/>
</dbReference>
<evidence type="ECO:0000256" key="2">
    <source>
        <dbReference type="ARBA" id="ARBA00023015"/>
    </source>
</evidence>
<sequence>MTGICFITGCNEPGEATPMELSDIDLNLLLLFQRLMQERRVSSVAEQMNMSQPGVSNALAKLRRRLGDPLFVRGPGGVVPTPFALRLAEPVSHALATLHAALNPETGFDPLRATRTLTIGMTDIGEVVFLPALLEHLSQAAPGIALNTVRDTSVNLSDEMADGRVDLAIGLLPQLKGGFYQRRLFDQRYVCLFRRGHPLEDAPLTVDAWRDAEHLVVVSAGTGHGQVDEWLKRRRVARQVRLTVPHFMSVGYILQRTDLIATVPEHLAQQLAAPFSLGWRALPVTVPGAPIHMLWHTRVNQDEGNKWLRDVVVDLFAETGTRARKAVPGRKK</sequence>
<dbReference type="InterPro" id="IPR036388">
    <property type="entry name" value="WH-like_DNA-bd_sf"/>
</dbReference>
<gene>
    <name evidence="6" type="ordered locus">Bcep18194_B1230</name>
</gene>
<dbReference type="GO" id="GO:0003677">
    <property type="term" value="F:DNA binding"/>
    <property type="evidence" value="ECO:0007669"/>
    <property type="project" value="UniProtKB-KW"/>
</dbReference>
<dbReference type="PROSITE" id="PS50931">
    <property type="entry name" value="HTH_LYSR"/>
    <property type="match status" value="1"/>
</dbReference>
<comment type="similarity">
    <text evidence="1">Belongs to the LysR transcriptional regulatory family.</text>
</comment>
<dbReference type="InterPro" id="IPR000847">
    <property type="entry name" value="LysR_HTH_N"/>
</dbReference>
<name>Q397L7_BURL3</name>
<keyword evidence="3" id="KW-0238">DNA-binding</keyword>
<keyword evidence="2" id="KW-0805">Transcription regulation</keyword>
<dbReference type="PATRIC" id="fig|482957.22.peg.4903"/>
<dbReference type="EMBL" id="CP000152">
    <property type="protein sequence ID" value="ABB11344.1"/>
    <property type="molecule type" value="Genomic_DNA"/>
</dbReference>
<dbReference type="Pfam" id="PF03466">
    <property type="entry name" value="LysR_substrate"/>
    <property type="match status" value="1"/>
</dbReference>
<keyword evidence="7" id="KW-1185">Reference proteome</keyword>
<dbReference type="GO" id="GO:0003700">
    <property type="term" value="F:DNA-binding transcription factor activity"/>
    <property type="evidence" value="ECO:0007669"/>
    <property type="project" value="InterPro"/>
</dbReference>
<evidence type="ECO:0000256" key="3">
    <source>
        <dbReference type="ARBA" id="ARBA00023125"/>
    </source>
</evidence>
<dbReference type="HOGENOM" id="CLU_039613_39_0_4"/>
<dbReference type="InterPro" id="IPR036390">
    <property type="entry name" value="WH_DNA-bd_sf"/>
</dbReference>
<evidence type="ECO:0000313" key="7">
    <source>
        <dbReference type="Proteomes" id="UP000002705"/>
    </source>
</evidence>
<reference evidence="6" key="1">
    <citation type="submission" date="2005-10" db="EMBL/GenBank/DDBJ databases">
        <title>Complete sequence of chromosome 2 of Burkholderia sp. 383.</title>
        <authorList>
            <consortium name="US DOE Joint Genome Institute"/>
            <person name="Copeland A."/>
            <person name="Lucas S."/>
            <person name="Lapidus A."/>
            <person name="Barry K."/>
            <person name="Detter J.C."/>
            <person name="Glavina T."/>
            <person name="Hammon N."/>
            <person name="Israni S."/>
            <person name="Pitluck S."/>
            <person name="Chain P."/>
            <person name="Malfatti S."/>
            <person name="Shin M."/>
            <person name="Vergez L."/>
            <person name="Schmutz J."/>
            <person name="Larimer F."/>
            <person name="Land M."/>
            <person name="Kyrpides N."/>
            <person name="Lykidis A."/>
            <person name="Richardson P."/>
        </authorList>
    </citation>
    <scope>NUCLEOTIDE SEQUENCE [LARGE SCALE GENOMIC DNA]</scope>
    <source>
        <strain evidence="6">383</strain>
    </source>
</reference>
<protein>
    <submittedName>
        <fullName evidence="6">Transcriptional regulator, LysR family</fullName>
    </submittedName>
</protein>
<dbReference type="Proteomes" id="UP000002705">
    <property type="component" value="Chromosome 2"/>
</dbReference>
<keyword evidence="4" id="KW-0804">Transcription</keyword>
<dbReference type="SUPFAM" id="SSF46785">
    <property type="entry name" value="Winged helix' DNA-binding domain"/>
    <property type="match status" value="1"/>
</dbReference>
<dbReference type="CDD" id="cd08459">
    <property type="entry name" value="PBP2_DntR_NahR_LinR_like"/>
    <property type="match status" value="1"/>
</dbReference>
<accession>Q397L7</accession>
<proteinExistence type="inferred from homology"/>
<dbReference type="PRINTS" id="PR00039">
    <property type="entry name" value="HTHLYSR"/>
</dbReference>
<dbReference type="Pfam" id="PF00126">
    <property type="entry name" value="HTH_1"/>
    <property type="match status" value="1"/>
</dbReference>
<dbReference type="AlphaFoldDB" id="Q397L7"/>
<dbReference type="InterPro" id="IPR005119">
    <property type="entry name" value="LysR_subst-bd"/>
</dbReference>
<evidence type="ECO:0000256" key="4">
    <source>
        <dbReference type="ARBA" id="ARBA00023163"/>
    </source>
</evidence>
<dbReference type="Gene3D" id="1.10.10.10">
    <property type="entry name" value="Winged helix-like DNA-binding domain superfamily/Winged helix DNA-binding domain"/>
    <property type="match status" value="1"/>
</dbReference>
<dbReference type="Gene3D" id="3.40.190.10">
    <property type="entry name" value="Periplasmic binding protein-like II"/>
    <property type="match status" value="2"/>
</dbReference>
<evidence type="ECO:0000313" key="6">
    <source>
        <dbReference type="EMBL" id="ABB11344.1"/>
    </source>
</evidence>
<dbReference type="InterPro" id="IPR050389">
    <property type="entry name" value="LysR-type_TF"/>
</dbReference>